<accession>A0A7Y0FJ09</accession>
<protein>
    <recommendedName>
        <fullName evidence="3">Knr4/Smi1-like domain-containing protein</fullName>
    </recommendedName>
</protein>
<comment type="caution">
    <text evidence="1">The sequence shown here is derived from an EMBL/GenBank/DDBJ whole genome shotgun (WGS) entry which is preliminary data.</text>
</comment>
<evidence type="ECO:0000313" key="2">
    <source>
        <dbReference type="Proteomes" id="UP000552615"/>
    </source>
</evidence>
<name>A0A7Y0FJ09_9FLAO</name>
<reference evidence="1 2" key="1">
    <citation type="submission" date="2020-04" db="EMBL/GenBank/DDBJ databases">
        <title>Chryseobacterium sp. RJ-7-14 sp. nov., isolated from Jeju soil.</title>
        <authorList>
            <person name="Dahal R.H."/>
            <person name="Chaudhary D.K."/>
        </authorList>
    </citation>
    <scope>NUCLEOTIDE SEQUENCE [LARGE SCALE GENOMIC DNA]</scope>
    <source>
        <strain evidence="1 2">RJ-7-14</strain>
    </source>
</reference>
<gene>
    <name evidence="1" type="ORF">HHL20_10145</name>
</gene>
<dbReference type="AlphaFoldDB" id="A0A7Y0FJ09"/>
<organism evidence="1 2">
    <name type="scientific">Chryseobacterium cheonjiense</name>
    <dbReference type="NCBI Taxonomy" id="2728845"/>
    <lineage>
        <taxon>Bacteria</taxon>
        <taxon>Pseudomonadati</taxon>
        <taxon>Bacteroidota</taxon>
        <taxon>Flavobacteriia</taxon>
        <taxon>Flavobacteriales</taxon>
        <taxon>Weeksellaceae</taxon>
        <taxon>Chryseobacterium group</taxon>
        <taxon>Chryseobacterium</taxon>
    </lineage>
</organism>
<dbReference type="RefSeq" id="WP_169231009.1">
    <property type="nucleotide sequence ID" value="NZ_JABBGF010000001.1"/>
</dbReference>
<evidence type="ECO:0000313" key="1">
    <source>
        <dbReference type="EMBL" id="NML57702.1"/>
    </source>
</evidence>
<sequence length="152" mass="17726">MIIEVDKLMQDIGAKYKVETGNDKKIENFWEEETVGIIKETPFIQDNAYFYFLSEYGGCNIYGNSFNIGIFGFDDWLNPSLLTSPLLNDADIYLLADLRFDNIDETIFYGYHATKKDENSIWSSNELEAGYKPVYKNFTNFLRYILTIEVEE</sequence>
<dbReference type="EMBL" id="JABBGF010000001">
    <property type="protein sequence ID" value="NML57702.1"/>
    <property type="molecule type" value="Genomic_DNA"/>
</dbReference>
<dbReference type="Proteomes" id="UP000552615">
    <property type="component" value="Unassembled WGS sequence"/>
</dbReference>
<proteinExistence type="predicted"/>
<evidence type="ECO:0008006" key="3">
    <source>
        <dbReference type="Google" id="ProtNLM"/>
    </source>
</evidence>
<keyword evidence="2" id="KW-1185">Reference proteome</keyword>